<dbReference type="GO" id="GO:0001771">
    <property type="term" value="P:immunological synapse formation"/>
    <property type="evidence" value="ECO:0000318"/>
    <property type="project" value="GO_Central"/>
</dbReference>
<comment type="subcellular location">
    <subcellularLocation>
        <location evidence="1">Membrane</location>
    </subcellularLocation>
    <subcellularLocation>
        <location evidence="2">Secreted</location>
    </subcellularLocation>
</comment>
<comment type="similarity">
    <text evidence="3">Belongs to the complement C6/C7/C8/C9 family.</text>
</comment>
<dbReference type="PANTHER" id="PTHR46096">
    <property type="entry name" value="PERFORIN-1"/>
    <property type="match status" value="1"/>
</dbReference>
<dbReference type="GO" id="GO:0016020">
    <property type="term" value="C:membrane"/>
    <property type="evidence" value="ECO:0000318"/>
    <property type="project" value="GO_Central"/>
</dbReference>
<evidence type="ECO:0000256" key="9">
    <source>
        <dbReference type="SAM" id="SignalP"/>
    </source>
</evidence>
<dbReference type="PROSITE" id="PS51412">
    <property type="entry name" value="MACPF_2"/>
    <property type="match status" value="1"/>
</dbReference>
<feature type="chain" id="PRO_5004868886" evidence="9">
    <location>
        <begin position="27"/>
        <end position="584"/>
    </location>
</feature>
<dbReference type="InterPro" id="IPR020863">
    <property type="entry name" value="MACPF_CS"/>
</dbReference>
<reference evidence="12" key="2">
    <citation type="submission" date="2025-08" db="UniProtKB">
        <authorList>
            <consortium name="Ensembl"/>
        </authorList>
    </citation>
    <scope>IDENTIFICATION</scope>
</reference>
<evidence type="ECO:0000256" key="1">
    <source>
        <dbReference type="ARBA" id="ARBA00004370"/>
    </source>
</evidence>
<dbReference type="InterPro" id="IPR052784">
    <property type="entry name" value="Perforin-1_pore-forming"/>
</dbReference>
<dbReference type="PROSITE" id="PS50004">
    <property type="entry name" value="C2"/>
    <property type="match status" value="1"/>
</dbReference>
<evidence type="ECO:0000256" key="8">
    <source>
        <dbReference type="ARBA" id="ARBA00023157"/>
    </source>
</evidence>
<accession>W5N6N2</accession>
<dbReference type="AlphaFoldDB" id="W5N6N2"/>
<evidence type="ECO:0000256" key="7">
    <source>
        <dbReference type="ARBA" id="ARBA00023136"/>
    </source>
</evidence>
<dbReference type="SUPFAM" id="SSF49562">
    <property type="entry name" value="C2 domain (Calcium/lipid-binding domain, CaLB)"/>
    <property type="match status" value="1"/>
</dbReference>
<keyword evidence="6" id="KW-0204">Cytolysis</keyword>
<keyword evidence="13" id="KW-1185">Reference proteome</keyword>
<dbReference type="SMART" id="SM00457">
    <property type="entry name" value="MACPF"/>
    <property type="match status" value="1"/>
</dbReference>
<dbReference type="InterPro" id="IPR035892">
    <property type="entry name" value="C2_domain_sf"/>
</dbReference>
<keyword evidence="5 9" id="KW-0732">Signal</keyword>
<keyword evidence="4" id="KW-0964">Secreted</keyword>
<dbReference type="PRINTS" id="PR00764">
    <property type="entry name" value="COMPLEMENTC9"/>
</dbReference>
<evidence type="ECO:0000313" key="12">
    <source>
        <dbReference type="Ensembl" id="ENSLOCP00000016291.1"/>
    </source>
</evidence>
<dbReference type="eggNOG" id="ENOG502RQWS">
    <property type="taxonomic scope" value="Eukaryota"/>
</dbReference>
<dbReference type="InterPro" id="IPR020864">
    <property type="entry name" value="MACPF"/>
</dbReference>
<dbReference type="STRING" id="7918.ENSLOCP00000016291"/>
<dbReference type="EMBL" id="AHAT01024650">
    <property type="status" value="NOT_ANNOTATED_CDS"/>
    <property type="molecule type" value="Genomic_DNA"/>
</dbReference>
<evidence type="ECO:0000256" key="5">
    <source>
        <dbReference type="ARBA" id="ARBA00022729"/>
    </source>
</evidence>
<dbReference type="HOGENOM" id="CLU_039516_2_0_1"/>
<name>W5N6N2_LEPOC</name>
<proteinExistence type="inferred from homology"/>
<dbReference type="PANTHER" id="PTHR46096:SF3">
    <property type="entry name" value="PERFORIN-1"/>
    <property type="match status" value="1"/>
</dbReference>
<dbReference type="GO" id="GO:0022829">
    <property type="term" value="F:wide pore channel activity"/>
    <property type="evidence" value="ECO:0000318"/>
    <property type="project" value="GO_Central"/>
</dbReference>
<dbReference type="GO" id="GO:0001913">
    <property type="term" value="P:T cell mediated cytotoxicity"/>
    <property type="evidence" value="ECO:0000318"/>
    <property type="project" value="GO_Central"/>
</dbReference>
<evidence type="ECO:0000313" key="13">
    <source>
        <dbReference type="Proteomes" id="UP000018468"/>
    </source>
</evidence>
<dbReference type="FunCoup" id="W5N6N2">
    <property type="interactions" value="660"/>
</dbReference>
<dbReference type="InterPro" id="IPR001862">
    <property type="entry name" value="MAC_perforin"/>
</dbReference>
<keyword evidence="8" id="KW-1015">Disulfide bond</keyword>
<dbReference type="Ensembl" id="ENSLOCT00000016321.1">
    <property type="protein sequence ID" value="ENSLOCP00000016291.1"/>
    <property type="gene ID" value="ENSLOCG00000013225.1"/>
</dbReference>
<dbReference type="GO" id="GO:0051607">
    <property type="term" value="P:defense response to virus"/>
    <property type="evidence" value="ECO:0000318"/>
    <property type="project" value="GO_Central"/>
</dbReference>
<dbReference type="GO" id="GO:0005576">
    <property type="term" value="C:extracellular region"/>
    <property type="evidence" value="ECO:0007669"/>
    <property type="project" value="UniProtKB-SubCell"/>
</dbReference>
<protein>
    <submittedName>
        <fullName evidence="12">Perforin-1-like</fullName>
    </submittedName>
</protein>
<feature type="signal peptide" evidence="9">
    <location>
        <begin position="1"/>
        <end position="26"/>
    </location>
</feature>
<organism evidence="12 13">
    <name type="scientific">Lepisosteus oculatus</name>
    <name type="common">Spotted gar</name>
    <dbReference type="NCBI Taxonomy" id="7918"/>
    <lineage>
        <taxon>Eukaryota</taxon>
        <taxon>Metazoa</taxon>
        <taxon>Chordata</taxon>
        <taxon>Craniata</taxon>
        <taxon>Vertebrata</taxon>
        <taxon>Euteleostomi</taxon>
        <taxon>Actinopterygii</taxon>
        <taxon>Neopterygii</taxon>
        <taxon>Holostei</taxon>
        <taxon>Semionotiformes</taxon>
        <taxon>Lepisosteidae</taxon>
        <taxon>Lepisosteus</taxon>
    </lineage>
</organism>
<dbReference type="Proteomes" id="UP000018468">
    <property type="component" value="Linkage group LG2"/>
</dbReference>
<sequence length="584" mass="65402">FPSEMKELVCVLGTLHLLLSPTVIKACTTGTINECKEADYVPGYNFAGEGFDIVKMERKGAYVINVNSWRKKDKTCTLCPNSYLENKAQKLPLTVVDWRTLPHCKMQVTSKMYDSSESFVNNSLSSVENNWKAGLDLSLGTKPGGSLMIGGTHSKAAKYTMEKSKSDKYTFLTHEVECVFYSYRVVDYPKLSKEFFGSLKRLPKVYDHNTKEQYRKLIDTYGTHFIRKVKLGGKVRTTTSVKSCEMALDGFSETEVKDCLDVEASLTAGQRASVKTEYHHCKNDQKTRGTKESFHSTFSERLSEVTGGQVEGVDILFSGDSDPKAFQDWVTSLKTNPDIVSYSLEPMHNLVSLKQVSKKPNLKKAIEEYILEQALYKNCSSKCASGSTPSTRDSCNCVCEANSEVNSKCCPMERGLAKLTVKVEKAAGLWGDHFSQTDAYVKLSYKNQNLQTRVIYDQNNPVWQESLYFGTVKLTLDSTVNIEVWDEDKMWYKWWNDILGKCSIKLQRGSRSDMCTLNHGTLYFSYTVECAPGLGGTTCTDYIPSPMSPSLAKTFASRNAVSMSQGLLDQLRAGHSMANSSCYT</sequence>
<dbReference type="InParanoid" id="W5N6N2"/>
<evidence type="ECO:0000256" key="6">
    <source>
        <dbReference type="ARBA" id="ARBA00022852"/>
    </source>
</evidence>
<reference evidence="12" key="3">
    <citation type="submission" date="2025-09" db="UniProtKB">
        <authorList>
            <consortium name="Ensembl"/>
        </authorList>
    </citation>
    <scope>IDENTIFICATION</scope>
</reference>
<dbReference type="GO" id="GO:0005579">
    <property type="term" value="C:membrane attack complex"/>
    <property type="evidence" value="ECO:0007669"/>
    <property type="project" value="InterPro"/>
</dbReference>
<dbReference type="Gene3D" id="2.60.40.150">
    <property type="entry name" value="C2 domain"/>
    <property type="match status" value="1"/>
</dbReference>
<dbReference type="GeneTree" id="ENSGT00530000063725"/>
<keyword evidence="7" id="KW-0472">Membrane</keyword>
<dbReference type="Bgee" id="ENSLOCG00000013225">
    <property type="expression patterns" value="Expressed in intestine and 6 other cell types or tissues"/>
</dbReference>
<feature type="domain" description="MACPF" evidence="11">
    <location>
        <begin position="31"/>
        <end position="377"/>
    </location>
</feature>
<evidence type="ECO:0000256" key="3">
    <source>
        <dbReference type="ARBA" id="ARBA00009214"/>
    </source>
</evidence>
<reference evidence="13" key="1">
    <citation type="submission" date="2011-12" db="EMBL/GenBank/DDBJ databases">
        <title>The Draft Genome of Lepisosteus oculatus.</title>
        <authorList>
            <consortium name="The Broad Institute Genome Assembly &amp; Analysis Group"/>
            <consortium name="Computational R&amp;D Group"/>
            <consortium name="and Sequencing Platform"/>
            <person name="Di Palma F."/>
            <person name="Alfoldi J."/>
            <person name="Johnson J."/>
            <person name="Berlin A."/>
            <person name="Gnerre S."/>
            <person name="Jaffe D."/>
            <person name="MacCallum I."/>
            <person name="Young S."/>
            <person name="Walker B.J."/>
            <person name="Lander E.S."/>
            <person name="Lindblad-Toh K."/>
        </authorList>
    </citation>
    <scope>NUCLEOTIDE SEQUENCE [LARGE SCALE GENOMIC DNA]</scope>
</reference>
<dbReference type="PROSITE" id="PS00279">
    <property type="entry name" value="MACPF_1"/>
    <property type="match status" value="1"/>
</dbReference>
<evidence type="ECO:0000259" key="11">
    <source>
        <dbReference type="PROSITE" id="PS51412"/>
    </source>
</evidence>
<dbReference type="SMART" id="SM00239">
    <property type="entry name" value="C2"/>
    <property type="match status" value="1"/>
</dbReference>
<dbReference type="GO" id="GO:0031640">
    <property type="term" value="P:killing of cells of another organism"/>
    <property type="evidence" value="ECO:0007669"/>
    <property type="project" value="UniProtKB-KW"/>
</dbReference>
<dbReference type="Pfam" id="PF01823">
    <property type="entry name" value="MACPF"/>
    <property type="match status" value="1"/>
</dbReference>
<evidence type="ECO:0000256" key="4">
    <source>
        <dbReference type="ARBA" id="ARBA00022525"/>
    </source>
</evidence>
<dbReference type="InterPro" id="IPR000008">
    <property type="entry name" value="C2_dom"/>
</dbReference>
<evidence type="ECO:0000259" key="10">
    <source>
        <dbReference type="PROSITE" id="PS50004"/>
    </source>
</evidence>
<dbReference type="Pfam" id="PF00168">
    <property type="entry name" value="C2"/>
    <property type="match status" value="1"/>
</dbReference>
<evidence type="ECO:0000256" key="2">
    <source>
        <dbReference type="ARBA" id="ARBA00004613"/>
    </source>
</evidence>
<feature type="domain" description="C2" evidence="10">
    <location>
        <begin position="399"/>
        <end position="519"/>
    </location>
</feature>
<dbReference type="OMA" id="YNKKEHR"/>